<evidence type="ECO:0000313" key="2">
    <source>
        <dbReference type="Proteomes" id="UP000398389"/>
    </source>
</evidence>
<reference evidence="1 2" key="1">
    <citation type="submission" date="2019-09" db="EMBL/GenBank/DDBJ databases">
        <authorList>
            <person name="Brejova B."/>
        </authorList>
    </citation>
    <scope>NUCLEOTIDE SEQUENCE [LARGE SCALE GENOMIC DNA]</scope>
</reference>
<keyword evidence="2" id="KW-1185">Reference proteome</keyword>
<dbReference type="AlphaFoldDB" id="A0A5E8BIG6"/>
<accession>A0A5E8BIG6</accession>
<gene>
    <name evidence="1" type="ORF">SAPINGB_P001830</name>
</gene>
<protein>
    <submittedName>
        <fullName evidence="1">Uncharacterized protein</fullName>
    </submittedName>
</protein>
<dbReference type="GeneID" id="43580650"/>
<evidence type="ECO:0000313" key="1">
    <source>
        <dbReference type="EMBL" id="VVT48543.1"/>
    </source>
</evidence>
<sequence length="287" mass="33736">MKDGAEQSINSSTYLWMGDMLDSAKYAEMERSMYCGQNSGAGNKEYRGYFYFAFFEAPDPSMEYKFSKEKSERFQKEVLDNSSFKMEESCQREFIAWVMETHNIMMEYLHSGVSGEQYCEFIQKASKAKTEDWIKVTESASSPNMIIAGCCEVLYDMKQRVRDYRRAFRVSERGAGFTKKKFRSLAHPWTGLGKQGDNDLTKRFLGCLYMLENDQRENIYIMNSDLFDPETKLIHRKVRVLASNHENNEGKELQNRLEKIMRIAEMEDNHHDLDENAIRFKKIKIKR</sequence>
<dbReference type="Proteomes" id="UP000398389">
    <property type="component" value="Unassembled WGS sequence"/>
</dbReference>
<dbReference type="RefSeq" id="XP_031852441.1">
    <property type="nucleotide sequence ID" value="XM_031996550.1"/>
</dbReference>
<organism evidence="1 2">
    <name type="scientific">Magnusiomyces paraingens</name>
    <dbReference type="NCBI Taxonomy" id="2606893"/>
    <lineage>
        <taxon>Eukaryota</taxon>
        <taxon>Fungi</taxon>
        <taxon>Dikarya</taxon>
        <taxon>Ascomycota</taxon>
        <taxon>Saccharomycotina</taxon>
        <taxon>Dipodascomycetes</taxon>
        <taxon>Dipodascales</taxon>
        <taxon>Dipodascaceae</taxon>
        <taxon>Magnusiomyces</taxon>
    </lineage>
</organism>
<dbReference type="EMBL" id="CABVLU010000002">
    <property type="protein sequence ID" value="VVT48543.1"/>
    <property type="molecule type" value="Genomic_DNA"/>
</dbReference>
<name>A0A5E8BIG6_9ASCO</name>
<proteinExistence type="predicted"/>